<dbReference type="EMBL" id="GGEC01002079">
    <property type="protein sequence ID" value="MBW82562.1"/>
    <property type="molecule type" value="Transcribed_RNA"/>
</dbReference>
<sequence length="31" mass="3581">MAPALRNLEDVSLQLLENTLVFVHEHIFAEM</sequence>
<organism evidence="1">
    <name type="scientific">Rhizophora mucronata</name>
    <name type="common">Asiatic mangrove</name>
    <dbReference type="NCBI Taxonomy" id="61149"/>
    <lineage>
        <taxon>Eukaryota</taxon>
        <taxon>Viridiplantae</taxon>
        <taxon>Streptophyta</taxon>
        <taxon>Embryophyta</taxon>
        <taxon>Tracheophyta</taxon>
        <taxon>Spermatophyta</taxon>
        <taxon>Magnoliopsida</taxon>
        <taxon>eudicotyledons</taxon>
        <taxon>Gunneridae</taxon>
        <taxon>Pentapetalae</taxon>
        <taxon>rosids</taxon>
        <taxon>fabids</taxon>
        <taxon>Malpighiales</taxon>
        <taxon>Rhizophoraceae</taxon>
        <taxon>Rhizophora</taxon>
    </lineage>
</organism>
<accession>A0A2P2IMW7</accession>
<evidence type="ECO:0000313" key="1">
    <source>
        <dbReference type="EMBL" id="MBW82562.1"/>
    </source>
</evidence>
<name>A0A2P2IMW7_RHIMU</name>
<proteinExistence type="predicted"/>
<dbReference type="AlphaFoldDB" id="A0A2P2IMW7"/>
<reference evidence="1" key="1">
    <citation type="submission" date="2018-02" db="EMBL/GenBank/DDBJ databases">
        <title>Rhizophora mucronata_Transcriptome.</title>
        <authorList>
            <person name="Meera S.P."/>
            <person name="Sreeshan A."/>
            <person name="Augustine A."/>
        </authorList>
    </citation>
    <scope>NUCLEOTIDE SEQUENCE</scope>
    <source>
        <tissue evidence="1">Leaf</tissue>
    </source>
</reference>
<protein>
    <submittedName>
        <fullName evidence="1">Uncharacterized protein</fullName>
    </submittedName>
</protein>